<feature type="compositionally biased region" description="Basic and acidic residues" evidence="1">
    <location>
        <begin position="31"/>
        <end position="43"/>
    </location>
</feature>
<sequence length="81" mass="9679">MNSWLSPLYSLLFLALWRVSYEAANNTQKTHHAEDVSTRENRQSEAPLTSQREWAEKAVLKYKECQPRKWESWSKSMFEDK</sequence>
<dbReference type="EMBL" id="CP159307">
    <property type="protein sequence ID" value="XCH33965.1"/>
    <property type="molecule type" value="Genomic_DNA"/>
</dbReference>
<evidence type="ECO:0008006" key="4">
    <source>
        <dbReference type="Google" id="ProtNLM"/>
    </source>
</evidence>
<accession>A0AAU8GB18</accession>
<gene>
    <name evidence="3" type="ORF">ABV300_03560</name>
</gene>
<evidence type="ECO:0000256" key="2">
    <source>
        <dbReference type="SAM" id="SignalP"/>
    </source>
</evidence>
<dbReference type="RefSeq" id="WP_353715156.1">
    <property type="nucleotide sequence ID" value="NZ_CP159307.1"/>
</dbReference>
<name>A0AAU8GB18_9CHLR</name>
<feature type="chain" id="PRO_5043986528" description="Secreted protein" evidence="2">
    <location>
        <begin position="24"/>
        <end position="81"/>
    </location>
</feature>
<reference evidence="3" key="1">
    <citation type="submission" date="2024-06" db="EMBL/GenBank/DDBJ databases">
        <title>A Novel Isolate, Dehalogenimonas sp. Strain 4OHTPN, Dechlorinates Aromatic 4 Hydroxy chlorothalonil by a Novel Reductive Dehalogenase.</title>
        <authorList>
            <person name="Liu G."/>
        </authorList>
    </citation>
    <scope>NUCLEOTIDE SEQUENCE</scope>
    <source>
        <strain evidence="3">4OHTPN</strain>
    </source>
</reference>
<evidence type="ECO:0000256" key="1">
    <source>
        <dbReference type="SAM" id="MobiDB-lite"/>
    </source>
</evidence>
<proteinExistence type="predicted"/>
<dbReference type="AlphaFoldDB" id="A0AAU8GB18"/>
<evidence type="ECO:0000313" key="3">
    <source>
        <dbReference type="EMBL" id="XCH33965.1"/>
    </source>
</evidence>
<organism evidence="3">
    <name type="scientific">Dehalogenimonas sp. 4OHTPN</name>
    <dbReference type="NCBI Taxonomy" id="3166643"/>
    <lineage>
        <taxon>Bacteria</taxon>
        <taxon>Bacillati</taxon>
        <taxon>Chloroflexota</taxon>
        <taxon>Dehalococcoidia</taxon>
        <taxon>Dehalococcoidales</taxon>
        <taxon>Dehalococcoidaceae</taxon>
        <taxon>Dehalogenimonas</taxon>
    </lineage>
</organism>
<keyword evidence="2" id="KW-0732">Signal</keyword>
<feature type="region of interest" description="Disordered" evidence="1">
    <location>
        <begin position="28"/>
        <end position="50"/>
    </location>
</feature>
<protein>
    <recommendedName>
        <fullName evidence="4">Secreted protein</fullName>
    </recommendedName>
</protein>
<feature type="signal peptide" evidence="2">
    <location>
        <begin position="1"/>
        <end position="23"/>
    </location>
</feature>